<keyword evidence="7" id="KW-1185">Reference proteome</keyword>
<keyword evidence="5" id="KW-1005">Bacterial flagellum biogenesis</keyword>
<dbReference type="Gene3D" id="2.60.40.4380">
    <property type="entry name" value="Translational regulator CsrA"/>
    <property type="match status" value="1"/>
</dbReference>
<evidence type="ECO:0000256" key="3">
    <source>
        <dbReference type="ARBA" id="ARBA00022845"/>
    </source>
</evidence>
<dbReference type="FunFam" id="2.60.40.4380:FF:000002">
    <property type="entry name" value="Translational regulator CsrA"/>
    <property type="match status" value="1"/>
</dbReference>
<dbReference type="GO" id="GO:1902208">
    <property type="term" value="P:regulation of bacterial-type flagellum assembly"/>
    <property type="evidence" value="ECO:0007669"/>
    <property type="project" value="UniProtKB-UniRule"/>
</dbReference>
<sequence length="87" mass="8828">MLVLTRRAGESIVIGDDVVVTVVEVRGEVVRLGIDAPRSVQVHREEVYRAVVEANRLAAAVSDDAVAALAAGLGARPGGAGPASPSA</sequence>
<dbReference type="NCBIfam" id="NF002469">
    <property type="entry name" value="PRK01712.1"/>
    <property type="match status" value="1"/>
</dbReference>
<organism evidence="6 7">
    <name type="scientific">Pseudokineococcus marinus</name>
    <dbReference type="NCBI Taxonomy" id="351215"/>
    <lineage>
        <taxon>Bacteria</taxon>
        <taxon>Bacillati</taxon>
        <taxon>Actinomycetota</taxon>
        <taxon>Actinomycetes</taxon>
        <taxon>Kineosporiales</taxon>
        <taxon>Kineosporiaceae</taxon>
        <taxon>Pseudokineococcus</taxon>
    </lineage>
</organism>
<dbReference type="NCBIfam" id="TIGR00202">
    <property type="entry name" value="csrA"/>
    <property type="match status" value="1"/>
</dbReference>
<evidence type="ECO:0000256" key="2">
    <source>
        <dbReference type="ARBA" id="ARBA00022491"/>
    </source>
</evidence>
<evidence type="ECO:0000313" key="6">
    <source>
        <dbReference type="EMBL" id="NNH24564.1"/>
    </source>
</evidence>
<dbReference type="RefSeq" id="WP_171204298.1">
    <property type="nucleotide sequence ID" value="NZ_BAAANP010000003.1"/>
</dbReference>
<proteinExistence type="inferred from homology"/>
<dbReference type="AlphaFoldDB" id="A0A849BW17"/>
<dbReference type="SUPFAM" id="SSF117130">
    <property type="entry name" value="CsrA-like"/>
    <property type="match status" value="1"/>
</dbReference>
<accession>A0A849BW17</accession>
<protein>
    <recommendedName>
        <fullName evidence="5">Translational regulator CsrA</fullName>
    </recommendedName>
</protein>
<dbReference type="GO" id="GO:0005829">
    <property type="term" value="C:cytosol"/>
    <property type="evidence" value="ECO:0007669"/>
    <property type="project" value="TreeGrafter"/>
</dbReference>
<dbReference type="GO" id="GO:0045947">
    <property type="term" value="P:negative regulation of translational initiation"/>
    <property type="evidence" value="ECO:0007669"/>
    <property type="project" value="UniProtKB-UniRule"/>
</dbReference>
<evidence type="ECO:0000256" key="5">
    <source>
        <dbReference type="HAMAP-Rule" id="MF_00167"/>
    </source>
</evidence>
<reference evidence="6 7" key="1">
    <citation type="submission" date="2020-05" db="EMBL/GenBank/DDBJ databases">
        <title>MicrobeNet Type strains.</title>
        <authorList>
            <person name="Nicholson A.C."/>
        </authorList>
    </citation>
    <scope>NUCLEOTIDE SEQUENCE [LARGE SCALE GENOMIC DNA]</scope>
    <source>
        <strain evidence="6 7">JCM 14547</strain>
    </source>
</reference>
<dbReference type="GO" id="GO:0048027">
    <property type="term" value="F:mRNA 5'-UTR binding"/>
    <property type="evidence" value="ECO:0007669"/>
    <property type="project" value="UniProtKB-UniRule"/>
</dbReference>
<keyword evidence="4 5" id="KW-0694">RNA-binding</keyword>
<dbReference type="InterPro" id="IPR003751">
    <property type="entry name" value="CsrA"/>
</dbReference>
<dbReference type="Pfam" id="PF02599">
    <property type="entry name" value="CsrA"/>
    <property type="match status" value="1"/>
</dbReference>
<comment type="function">
    <text evidence="5">A translational regulator that binds mRNA to regulate translation initiation and/or mRNA stability. Usually binds in the 5'-UTR at or near the Shine-Dalgarno sequence preventing ribosome-binding, thus repressing translation. Its main target seems to be the major flagellin gene, while its function is anatagonized by FliW.</text>
</comment>
<dbReference type="GO" id="GO:0006109">
    <property type="term" value="P:regulation of carbohydrate metabolic process"/>
    <property type="evidence" value="ECO:0007669"/>
    <property type="project" value="InterPro"/>
</dbReference>
<comment type="similarity">
    <text evidence="5">Belongs to the CsrA/RsmA family.</text>
</comment>
<keyword evidence="1 5" id="KW-0963">Cytoplasm</keyword>
<name>A0A849BW17_9ACTN</name>
<keyword evidence="2 5" id="KW-0678">Repressor</keyword>
<evidence type="ECO:0000256" key="4">
    <source>
        <dbReference type="ARBA" id="ARBA00022884"/>
    </source>
</evidence>
<evidence type="ECO:0000256" key="1">
    <source>
        <dbReference type="ARBA" id="ARBA00022490"/>
    </source>
</evidence>
<dbReference type="InterPro" id="IPR036107">
    <property type="entry name" value="CsrA_sf"/>
</dbReference>
<dbReference type="PANTHER" id="PTHR34984">
    <property type="entry name" value="CARBON STORAGE REGULATOR"/>
    <property type="match status" value="1"/>
</dbReference>
<dbReference type="HAMAP" id="MF_00167">
    <property type="entry name" value="CsrA"/>
    <property type="match status" value="1"/>
</dbReference>
<keyword evidence="3 5" id="KW-0810">Translation regulation</keyword>
<dbReference type="Proteomes" id="UP000555552">
    <property type="component" value="Unassembled WGS sequence"/>
</dbReference>
<dbReference type="EMBL" id="JABEMA010000402">
    <property type="protein sequence ID" value="NNH24564.1"/>
    <property type="molecule type" value="Genomic_DNA"/>
</dbReference>
<dbReference type="GO" id="GO:0006402">
    <property type="term" value="P:mRNA catabolic process"/>
    <property type="evidence" value="ECO:0007669"/>
    <property type="project" value="InterPro"/>
</dbReference>
<gene>
    <name evidence="5 6" type="primary">csrA</name>
    <name evidence="6" type="ORF">HLB09_16010</name>
</gene>
<evidence type="ECO:0000313" key="7">
    <source>
        <dbReference type="Proteomes" id="UP000555552"/>
    </source>
</evidence>
<comment type="caution">
    <text evidence="6">The sequence shown here is derived from an EMBL/GenBank/DDBJ whole genome shotgun (WGS) entry which is preliminary data.</text>
</comment>
<dbReference type="PANTHER" id="PTHR34984:SF1">
    <property type="entry name" value="CARBON STORAGE REGULATOR"/>
    <property type="match status" value="1"/>
</dbReference>
<dbReference type="GO" id="GO:0044781">
    <property type="term" value="P:bacterial-type flagellum organization"/>
    <property type="evidence" value="ECO:0007669"/>
    <property type="project" value="UniProtKB-KW"/>
</dbReference>
<comment type="subunit">
    <text evidence="5">Homodimer; the beta-strands of each monomer intercalate to form a hydrophobic core, while the alpha-helices form wings that extend away from the core.</text>
</comment>
<comment type="subcellular location">
    <subcellularLocation>
        <location evidence="5">Cytoplasm</location>
    </subcellularLocation>
</comment>